<dbReference type="NCBIfam" id="NF001033">
    <property type="entry name" value="PRK00114.1"/>
    <property type="match status" value="1"/>
</dbReference>
<dbReference type="Gene3D" id="1.10.287.480">
    <property type="entry name" value="helix hairpin bin"/>
    <property type="match status" value="1"/>
</dbReference>
<keyword evidence="3 6" id="KW-1015">Disulfide bond</keyword>
<dbReference type="GO" id="GO:0051082">
    <property type="term" value="F:unfolded protein binding"/>
    <property type="evidence" value="ECO:0007669"/>
    <property type="project" value="UniProtKB-UniRule"/>
</dbReference>
<dbReference type="RefSeq" id="WP_077243274.1">
    <property type="nucleotide sequence ID" value="NZ_FXTS01000004.1"/>
</dbReference>
<dbReference type="Pfam" id="PF01430">
    <property type="entry name" value="HSP33"/>
    <property type="match status" value="1"/>
</dbReference>
<comment type="function">
    <text evidence="6">Redox regulated molecular chaperone. Protects both thermally unfolding and oxidatively damaged proteins from irreversible aggregation. Plays an important role in the bacterial defense system toward oxidative stress.</text>
</comment>
<gene>
    <name evidence="6" type="primary">hslO</name>
    <name evidence="7" type="ORF">BTA35_0204970</name>
</gene>
<sequence>MSQYDLIQRFVIANTPVRGEVVRLKDSFREVLDKHSYPPAIEKQLGEMLSAAALLTAIVKVDGILSLQARGPGPCSLLMAESNPGGDLRAIARWDGELGDANTLKDLMGEGQLVITIEPTNGKRYQGIISLERETLAHCLEQYFEQSEQLPSRLWLNVTGKVASGFMLQALPSERTEADLNAWEHAVSLAETIKDEELAELPFEDLLHRLYHQEEVRIFAASPLRFNCTCSEERVKNALVSMGKEELNEVIREQGAVESKCQFCNTLYRFSAADIENLFDNPDAPSPVLH</sequence>
<comment type="similarity">
    <text evidence="6">Belongs to the HSP33 family.</text>
</comment>
<evidence type="ECO:0000256" key="4">
    <source>
        <dbReference type="ARBA" id="ARBA00023186"/>
    </source>
</evidence>
<dbReference type="Gene3D" id="3.90.1280.10">
    <property type="entry name" value="HSP33 redox switch-like"/>
    <property type="match status" value="1"/>
</dbReference>
<dbReference type="PANTHER" id="PTHR30111">
    <property type="entry name" value="33 KDA CHAPERONIN"/>
    <property type="match status" value="1"/>
</dbReference>
<feature type="disulfide bond" description="Redox-active" evidence="6">
    <location>
        <begin position="261"/>
        <end position="264"/>
    </location>
</feature>
<evidence type="ECO:0000256" key="3">
    <source>
        <dbReference type="ARBA" id="ARBA00023157"/>
    </source>
</evidence>
<dbReference type="HAMAP" id="MF_00117">
    <property type="entry name" value="HslO"/>
    <property type="match status" value="1"/>
</dbReference>
<dbReference type="GO" id="GO:0042026">
    <property type="term" value="P:protein refolding"/>
    <property type="evidence" value="ECO:0007669"/>
    <property type="project" value="TreeGrafter"/>
</dbReference>
<organism evidence="7 8">
    <name type="scientific">Oceanospirillum linum</name>
    <dbReference type="NCBI Taxonomy" id="966"/>
    <lineage>
        <taxon>Bacteria</taxon>
        <taxon>Pseudomonadati</taxon>
        <taxon>Pseudomonadota</taxon>
        <taxon>Gammaproteobacteria</taxon>
        <taxon>Oceanospirillales</taxon>
        <taxon>Oceanospirillaceae</taxon>
        <taxon>Oceanospirillum</taxon>
    </lineage>
</organism>
<dbReference type="AlphaFoldDB" id="A0A1T1HG43"/>
<evidence type="ECO:0000313" key="7">
    <source>
        <dbReference type="EMBL" id="OOV88824.1"/>
    </source>
</evidence>
<comment type="caution">
    <text evidence="7">The sequence shown here is derived from an EMBL/GenBank/DDBJ whole genome shotgun (WGS) entry which is preliminary data.</text>
</comment>
<name>A0A1T1HG43_OCELI</name>
<evidence type="ECO:0000256" key="5">
    <source>
        <dbReference type="ARBA" id="ARBA00023284"/>
    </source>
</evidence>
<dbReference type="Proteomes" id="UP000190064">
    <property type="component" value="Unassembled WGS sequence"/>
</dbReference>
<keyword evidence="5 6" id="KW-0676">Redox-active center</keyword>
<dbReference type="InterPro" id="IPR023212">
    <property type="entry name" value="Hsp33_helix_hairpin_bin_dom_sf"/>
</dbReference>
<dbReference type="SUPFAM" id="SSF118352">
    <property type="entry name" value="HSP33 redox switch-like"/>
    <property type="match status" value="1"/>
</dbReference>
<dbReference type="PIRSF" id="PIRSF005261">
    <property type="entry name" value="Heat_shock_Hsp33"/>
    <property type="match status" value="1"/>
</dbReference>
<keyword evidence="4 6" id="KW-0143">Chaperone</keyword>
<feature type="disulfide bond" description="Redox-active" evidence="6">
    <location>
        <begin position="228"/>
        <end position="230"/>
    </location>
</feature>
<protein>
    <recommendedName>
        <fullName evidence="6">33 kDa chaperonin</fullName>
    </recommendedName>
    <alternativeName>
        <fullName evidence="6">Heat shock protein 33 homolog</fullName>
        <shortName evidence="6">HSP33</shortName>
    </alternativeName>
</protein>
<comment type="PTM">
    <text evidence="6">Under oxidizing conditions two disulfide bonds are formed involving the reactive cysteines. Under reducing conditions zinc is bound to the reactive cysteines and the protein is inactive.</text>
</comment>
<keyword evidence="8" id="KW-1185">Reference proteome</keyword>
<evidence type="ECO:0000256" key="1">
    <source>
        <dbReference type="ARBA" id="ARBA00022490"/>
    </source>
</evidence>
<dbReference type="InterPro" id="IPR016153">
    <property type="entry name" value="Heat_shock_Hsp33_N"/>
</dbReference>
<dbReference type="EMBL" id="MTSD02000001">
    <property type="protein sequence ID" value="OOV88824.1"/>
    <property type="molecule type" value="Genomic_DNA"/>
</dbReference>
<dbReference type="CDD" id="cd00498">
    <property type="entry name" value="Hsp33"/>
    <property type="match status" value="1"/>
</dbReference>
<dbReference type="InterPro" id="IPR016154">
    <property type="entry name" value="Heat_shock_Hsp33_C"/>
</dbReference>
<dbReference type="InterPro" id="IPR000397">
    <property type="entry name" value="Heat_shock_Hsp33"/>
</dbReference>
<keyword evidence="1 6" id="KW-0963">Cytoplasm</keyword>
<evidence type="ECO:0000313" key="8">
    <source>
        <dbReference type="Proteomes" id="UP000190064"/>
    </source>
</evidence>
<dbReference type="SUPFAM" id="SSF64397">
    <property type="entry name" value="Hsp33 domain"/>
    <property type="match status" value="1"/>
</dbReference>
<reference evidence="7" key="1">
    <citation type="submission" date="2017-02" db="EMBL/GenBank/DDBJ databases">
        <title>Draft Genome Sequence of the Salt Water Bacterium Oceanospirillum linum ATCC 11336.</title>
        <authorList>
            <person name="Trachtenberg A.M."/>
            <person name="Carney J.G."/>
            <person name="Linnane J.D."/>
            <person name="Rheaume B.A."/>
            <person name="Pitts N.L."/>
            <person name="Mykles D.L."/>
            <person name="Maclea K.S."/>
        </authorList>
    </citation>
    <scope>NUCLEOTIDE SEQUENCE [LARGE SCALE GENOMIC DNA]</scope>
    <source>
        <strain evidence="7">ATCC 11336</strain>
    </source>
</reference>
<keyword evidence="2 6" id="KW-0862">Zinc</keyword>
<dbReference type="Gene3D" id="3.55.30.10">
    <property type="entry name" value="Hsp33 domain"/>
    <property type="match status" value="1"/>
</dbReference>
<dbReference type="GO" id="GO:0044183">
    <property type="term" value="F:protein folding chaperone"/>
    <property type="evidence" value="ECO:0007669"/>
    <property type="project" value="TreeGrafter"/>
</dbReference>
<dbReference type="PANTHER" id="PTHR30111:SF1">
    <property type="entry name" value="33 KDA CHAPERONIN"/>
    <property type="match status" value="1"/>
</dbReference>
<evidence type="ECO:0000256" key="6">
    <source>
        <dbReference type="HAMAP-Rule" id="MF_00117"/>
    </source>
</evidence>
<accession>A0A1T1HG43</accession>
<comment type="subcellular location">
    <subcellularLocation>
        <location evidence="6">Cytoplasm</location>
    </subcellularLocation>
</comment>
<proteinExistence type="inferred from homology"/>
<dbReference type="GO" id="GO:0005737">
    <property type="term" value="C:cytoplasm"/>
    <property type="evidence" value="ECO:0007669"/>
    <property type="project" value="UniProtKB-SubCell"/>
</dbReference>
<dbReference type="STRING" id="966.BTA35_0204970"/>
<evidence type="ECO:0000256" key="2">
    <source>
        <dbReference type="ARBA" id="ARBA00022833"/>
    </source>
</evidence>